<evidence type="ECO:0000256" key="1">
    <source>
        <dbReference type="SAM" id="SignalP"/>
    </source>
</evidence>
<dbReference type="STRING" id="517418.Ctha_2651"/>
<dbReference type="Proteomes" id="UP000001208">
    <property type="component" value="Chromosome"/>
</dbReference>
<dbReference type="KEGG" id="cts:Ctha_2651"/>
<dbReference type="AlphaFoldDB" id="B3QYM7"/>
<organism evidence="3 4">
    <name type="scientific">Chloroherpeton thalassium (strain ATCC 35110 / GB-78)</name>
    <dbReference type="NCBI Taxonomy" id="517418"/>
    <lineage>
        <taxon>Bacteria</taxon>
        <taxon>Pseudomonadati</taxon>
        <taxon>Chlorobiota</taxon>
        <taxon>Chlorobiia</taxon>
        <taxon>Chlorobiales</taxon>
        <taxon>Chloroherpetonaceae</taxon>
        <taxon>Chloroherpeton</taxon>
    </lineage>
</organism>
<reference evidence="3 4" key="1">
    <citation type="submission" date="2008-06" db="EMBL/GenBank/DDBJ databases">
        <title>Complete sequence of Chloroherpeton thalassium ATCC 35110.</title>
        <authorList>
            <consortium name="US DOE Joint Genome Institute"/>
            <person name="Lucas S."/>
            <person name="Copeland A."/>
            <person name="Lapidus A."/>
            <person name="Glavina del Rio T."/>
            <person name="Dalin E."/>
            <person name="Tice H."/>
            <person name="Bruce D."/>
            <person name="Goodwin L."/>
            <person name="Pitluck S."/>
            <person name="Schmutz J."/>
            <person name="Larimer F."/>
            <person name="Land M."/>
            <person name="Hauser L."/>
            <person name="Kyrpides N."/>
            <person name="Mikhailova N."/>
            <person name="Liu Z."/>
            <person name="Li T."/>
            <person name="Zhao F."/>
            <person name="Overmann J."/>
            <person name="Bryant D.A."/>
            <person name="Richardson P."/>
        </authorList>
    </citation>
    <scope>NUCLEOTIDE SEQUENCE [LARGE SCALE GENOMIC DNA]</scope>
    <source>
        <strain evidence="4">ATCC 35110 / GB-78</strain>
    </source>
</reference>
<evidence type="ECO:0000259" key="2">
    <source>
        <dbReference type="Pfam" id="PF18935"/>
    </source>
</evidence>
<feature type="chain" id="PRO_5002797868" description="DUF5683 domain-containing protein" evidence="1">
    <location>
        <begin position="30"/>
        <end position="208"/>
    </location>
</feature>
<keyword evidence="4" id="KW-1185">Reference proteome</keyword>
<accession>B3QYM7</accession>
<evidence type="ECO:0000313" key="3">
    <source>
        <dbReference type="EMBL" id="ACF15100.1"/>
    </source>
</evidence>
<dbReference type="eggNOG" id="ENOG50303J8">
    <property type="taxonomic scope" value="Bacteria"/>
</dbReference>
<dbReference type="Pfam" id="PF18935">
    <property type="entry name" value="DUF5683"/>
    <property type="match status" value="1"/>
</dbReference>
<evidence type="ECO:0000313" key="4">
    <source>
        <dbReference type="Proteomes" id="UP000001208"/>
    </source>
</evidence>
<name>B3QYM7_CHLT3</name>
<proteinExistence type="predicted"/>
<feature type="domain" description="DUF5683" evidence="2">
    <location>
        <begin position="77"/>
        <end position="194"/>
    </location>
</feature>
<dbReference type="EMBL" id="CP001100">
    <property type="protein sequence ID" value="ACF15100.1"/>
    <property type="molecule type" value="Genomic_DNA"/>
</dbReference>
<keyword evidence="1" id="KW-0732">Signal</keyword>
<protein>
    <recommendedName>
        <fullName evidence="2">DUF5683 domain-containing protein</fullName>
    </recommendedName>
</protein>
<dbReference type="InterPro" id="IPR043738">
    <property type="entry name" value="DUF5683"/>
</dbReference>
<gene>
    <name evidence="3" type="ordered locus">Ctha_2651</name>
</gene>
<dbReference type="HOGENOM" id="CLU_060256_1_1_10"/>
<feature type="signal peptide" evidence="1">
    <location>
        <begin position="1"/>
        <end position="29"/>
    </location>
</feature>
<sequence>MLGFDRMKYAFCCVLLFALAMFKPDSLQAQTASLAYSNRVFHIASHNQLELNTTALFDTLQVLDSVSVPLEQTNQRMTPWKVSLYAALIPGFGQIYNEVYWKVPILYGFLGWYGYNIAQKHDKYIYYRNLYLANQSSAKAESYRNYRDLYHDSRDEYIIYLLLAYLAGIVDAYVDAHLYDFDVDDDLTAVLPKENPSQIQLVSLKIRF</sequence>